<dbReference type="PANTHER" id="PTHR34222:SF97">
    <property type="entry name" value="CATALYTIC REGION, PUTATIVE-RELATED"/>
    <property type="match status" value="1"/>
</dbReference>
<feature type="non-terminal residue" evidence="1">
    <location>
        <position position="186"/>
    </location>
</feature>
<protein>
    <submittedName>
        <fullName evidence="1">Uncharacterized protein</fullName>
    </submittedName>
</protein>
<reference evidence="1 2" key="1">
    <citation type="submission" date="2020-09" db="EMBL/GenBank/DDBJ databases">
        <title>De no assembly of potato wild relative species, Solanum commersonii.</title>
        <authorList>
            <person name="Cho K."/>
        </authorList>
    </citation>
    <scope>NUCLEOTIDE SEQUENCE [LARGE SCALE GENOMIC DNA]</scope>
    <source>
        <strain evidence="1">LZ3.2</strain>
        <tissue evidence="1">Leaf</tissue>
    </source>
</reference>
<dbReference type="AlphaFoldDB" id="A0A9J5ZN18"/>
<dbReference type="EMBL" id="JACXVP010000004">
    <property type="protein sequence ID" value="KAG5613523.1"/>
    <property type="molecule type" value="Genomic_DNA"/>
</dbReference>
<keyword evidence="2" id="KW-1185">Reference proteome</keyword>
<dbReference type="PANTHER" id="PTHR34222">
    <property type="entry name" value="GAG_PRE-INTEGRS DOMAIN-CONTAINING PROTEIN"/>
    <property type="match status" value="1"/>
</dbReference>
<organism evidence="1 2">
    <name type="scientific">Solanum commersonii</name>
    <name type="common">Commerson's wild potato</name>
    <name type="synonym">Commerson's nightshade</name>
    <dbReference type="NCBI Taxonomy" id="4109"/>
    <lineage>
        <taxon>Eukaryota</taxon>
        <taxon>Viridiplantae</taxon>
        <taxon>Streptophyta</taxon>
        <taxon>Embryophyta</taxon>
        <taxon>Tracheophyta</taxon>
        <taxon>Spermatophyta</taxon>
        <taxon>Magnoliopsida</taxon>
        <taxon>eudicotyledons</taxon>
        <taxon>Gunneridae</taxon>
        <taxon>Pentapetalae</taxon>
        <taxon>asterids</taxon>
        <taxon>lamiids</taxon>
        <taxon>Solanales</taxon>
        <taxon>Solanaceae</taxon>
        <taxon>Solanoideae</taxon>
        <taxon>Solaneae</taxon>
        <taxon>Solanum</taxon>
    </lineage>
</organism>
<name>A0A9J5ZN18_SOLCO</name>
<accession>A0A9J5ZN18</accession>
<proteinExistence type="predicted"/>
<sequence>MKGHIRANCNKLKHCTHCNMQGHTKGTCYQLIGYPADYKGKKKANIVTAPSLPQMQHNNFNNNLNYPMQYTGDGIGYFVSPMQFTGNTNGHSSGSIARNFGPGSVPQFTPSQYNNILHMLNKTMLSESSANVADAIQPATITSEKIIPVGSPPSLFDDPLHPPPEKEISRDEQTTPLVERFHYYLH</sequence>
<gene>
    <name evidence="1" type="ORF">H5410_024804</name>
</gene>
<comment type="caution">
    <text evidence="1">The sequence shown here is derived from an EMBL/GenBank/DDBJ whole genome shotgun (WGS) entry which is preliminary data.</text>
</comment>
<dbReference type="Proteomes" id="UP000824120">
    <property type="component" value="Chromosome 4"/>
</dbReference>
<dbReference type="OrthoDB" id="1738953at2759"/>
<evidence type="ECO:0000313" key="1">
    <source>
        <dbReference type="EMBL" id="KAG5613523.1"/>
    </source>
</evidence>
<evidence type="ECO:0000313" key="2">
    <source>
        <dbReference type="Proteomes" id="UP000824120"/>
    </source>
</evidence>